<keyword evidence="3" id="KW-1185">Reference proteome</keyword>
<dbReference type="Proteomes" id="UP000762676">
    <property type="component" value="Unassembled WGS sequence"/>
</dbReference>
<evidence type="ECO:0000313" key="2">
    <source>
        <dbReference type="EMBL" id="GFR80398.1"/>
    </source>
</evidence>
<organism evidence="2 3">
    <name type="scientific">Elysia marginata</name>
    <dbReference type="NCBI Taxonomy" id="1093978"/>
    <lineage>
        <taxon>Eukaryota</taxon>
        <taxon>Metazoa</taxon>
        <taxon>Spiralia</taxon>
        <taxon>Lophotrochozoa</taxon>
        <taxon>Mollusca</taxon>
        <taxon>Gastropoda</taxon>
        <taxon>Heterobranchia</taxon>
        <taxon>Euthyneura</taxon>
        <taxon>Panpulmonata</taxon>
        <taxon>Sacoglossa</taxon>
        <taxon>Placobranchoidea</taxon>
        <taxon>Plakobranchidae</taxon>
        <taxon>Elysia</taxon>
    </lineage>
</organism>
<dbReference type="EMBL" id="BMAT01011852">
    <property type="protein sequence ID" value="GFR80398.1"/>
    <property type="molecule type" value="Genomic_DNA"/>
</dbReference>
<sequence>MSSPLTREICGRGVKRSAIPMAIVMWSSSIVPHDEGDFKPDLFVVLQKTEIRANSSTSDFQDEDPASPASRFPDDELIFPAEAPSDEVDHEDVGQAAGGRSLTDGKFLGVLELIDTLTVSTKGLPSIPVGRKENTLFIIQKQRNIDRQDRWTRVFFYGRLWCMEAQPLTSDSNDQEWRKVAVHHLTWGTIWHRKAG</sequence>
<feature type="region of interest" description="Disordered" evidence="1">
    <location>
        <begin position="54"/>
        <end position="74"/>
    </location>
</feature>
<evidence type="ECO:0000256" key="1">
    <source>
        <dbReference type="SAM" id="MobiDB-lite"/>
    </source>
</evidence>
<accession>A0AAV4G4C1</accession>
<dbReference type="AlphaFoldDB" id="A0AAV4G4C1"/>
<evidence type="ECO:0000313" key="3">
    <source>
        <dbReference type="Proteomes" id="UP000762676"/>
    </source>
</evidence>
<protein>
    <submittedName>
        <fullName evidence="2">Uncharacterized protein</fullName>
    </submittedName>
</protein>
<reference evidence="2 3" key="1">
    <citation type="journal article" date="2021" name="Elife">
        <title>Chloroplast acquisition without the gene transfer in kleptoplastic sea slugs, Plakobranchus ocellatus.</title>
        <authorList>
            <person name="Maeda T."/>
            <person name="Takahashi S."/>
            <person name="Yoshida T."/>
            <person name="Shimamura S."/>
            <person name="Takaki Y."/>
            <person name="Nagai Y."/>
            <person name="Toyoda A."/>
            <person name="Suzuki Y."/>
            <person name="Arimoto A."/>
            <person name="Ishii H."/>
            <person name="Satoh N."/>
            <person name="Nishiyama T."/>
            <person name="Hasebe M."/>
            <person name="Maruyama T."/>
            <person name="Minagawa J."/>
            <person name="Obokata J."/>
            <person name="Shigenobu S."/>
        </authorList>
    </citation>
    <scope>NUCLEOTIDE SEQUENCE [LARGE SCALE GENOMIC DNA]</scope>
</reference>
<name>A0AAV4G4C1_9GAST</name>
<gene>
    <name evidence="2" type="ORF">ElyMa_005897300</name>
</gene>
<comment type="caution">
    <text evidence="2">The sequence shown here is derived from an EMBL/GenBank/DDBJ whole genome shotgun (WGS) entry which is preliminary data.</text>
</comment>
<proteinExistence type="predicted"/>